<name>A0A7R9B1Y6_TIMSH</name>
<proteinExistence type="predicted"/>
<dbReference type="EMBL" id="OC004362">
    <property type="protein sequence ID" value="CAD7264388.1"/>
    <property type="molecule type" value="Genomic_DNA"/>
</dbReference>
<evidence type="ECO:0000313" key="1">
    <source>
        <dbReference type="EMBL" id="CAD7264388.1"/>
    </source>
</evidence>
<dbReference type="AlphaFoldDB" id="A0A7R9B1Y6"/>
<reference evidence="1" key="1">
    <citation type="submission" date="2020-11" db="EMBL/GenBank/DDBJ databases">
        <authorList>
            <person name="Tran Van P."/>
        </authorList>
    </citation>
    <scope>NUCLEOTIDE SEQUENCE</scope>
</reference>
<organism evidence="1">
    <name type="scientific">Timema shepardi</name>
    <name type="common">Walking stick</name>
    <dbReference type="NCBI Taxonomy" id="629360"/>
    <lineage>
        <taxon>Eukaryota</taxon>
        <taxon>Metazoa</taxon>
        <taxon>Ecdysozoa</taxon>
        <taxon>Arthropoda</taxon>
        <taxon>Hexapoda</taxon>
        <taxon>Insecta</taxon>
        <taxon>Pterygota</taxon>
        <taxon>Neoptera</taxon>
        <taxon>Polyneoptera</taxon>
        <taxon>Phasmatodea</taxon>
        <taxon>Timematodea</taxon>
        <taxon>Timematoidea</taxon>
        <taxon>Timematidae</taxon>
        <taxon>Timema</taxon>
    </lineage>
</organism>
<gene>
    <name evidence="1" type="ORF">TSIB3V08_LOCUS8439</name>
</gene>
<protein>
    <submittedName>
        <fullName evidence="1">Uncharacterized protein</fullName>
    </submittedName>
</protein>
<accession>A0A7R9B1Y6</accession>
<sequence>MWLWPHSIVCTVLTGHPHQTLQEVQEASSPPCPSQRFHLTRKGSGVLPPAVEIVTSRLQSLKRLVVGLVRRLPPVLSDTWSSSQISVVAAENYQCPVSLTHDCSPMASLVLTDSSQLTSDSQHLGIYSSPVASLVLTDSSQLTSDSQHLGIYSSPVASLVLTDRSQLTSDSQHLAIELNTTSALANYTTEAGSSTT</sequence>